<dbReference type="OrthoDB" id="5241017at2"/>
<reference evidence="6" key="1">
    <citation type="submission" date="2018-04" db="EMBL/GenBank/DDBJ databases">
        <authorList>
            <person name="Liu S."/>
            <person name="Wang Z."/>
            <person name="Li J."/>
        </authorList>
    </citation>
    <scope>NUCLEOTIDE SEQUENCE [LARGE SCALE GENOMIC DNA]</scope>
    <source>
        <strain evidence="6">2189</strain>
    </source>
</reference>
<comment type="caution">
    <text evidence="5">The sequence shown here is derived from an EMBL/GenBank/DDBJ whole genome shotgun (WGS) entry which is preliminary data.</text>
</comment>
<dbReference type="InterPro" id="IPR050515">
    <property type="entry name" value="Beta-lactam/transpept"/>
</dbReference>
<dbReference type="InterPro" id="IPR012338">
    <property type="entry name" value="Beta-lactam/transpept-like"/>
</dbReference>
<dbReference type="PANTHER" id="PTHR30627">
    <property type="entry name" value="PEPTIDOGLYCAN D,D-TRANSPEPTIDASE"/>
    <property type="match status" value="1"/>
</dbReference>
<evidence type="ECO:0000256" key="2">
    <source>
        <dbReference type="SAM" id="SignalP"/>
    </source>
</evidence>
<proteinExistence type="predicted"/>
<dbReference type="AlphaFoldDB" id="A0A2U1T6G0"/>
<evidence type="ECO:0000256" key="1">
    <source>
        <dbReference type="SAM" id="MobiDB-lite"/>
    </source>
</evidence>
<dbReference type="GO" id="GO:0071972">
    <property type="term" value="F:peptidoglycan L,D-transpeptidase activity"/>
    <property type="evidence" value="ECO:0007669"/>
    <property type="project" value="TreeGrafter"/>
</dbReference>
<keyword evidence="2" id="KW-0732">Signal</keyword>
<dbReference type="InterPro" id="IPR007887">
    <property type="entry name" value="MecA_N"/>
</dbReference>
<gene>
    <name evidence="5" type="ORF">DF222_06780</name>
</gene>
<dbReference type="EMBL" id="QEEZ01000011">
    <property type="protein sequence ID" value="PWC01555.1"/>
    <property type="molecule type" value="Genomic_DNA"/>
</dbReference>
<dbReference type="KEGG" id="cyz:C3B44_04395"/>
<keyword evidence="6" id="KW-1185">Reference proteome</keyword>
<evidence type="ECO:0000259" key="4">
    <source>
        <dbReference type="Pfam" id="PF05223"/>
    </source>
</evidence>
<keyword evidence="5" id="KW-0132">Cell division</keyword>
<dbReference type="GO" id="GO:0005886">
    <property type="term" value="C:plasma membrane"/>
    <property type="evidence" value="ECO:0007669"/>
    <property type="project" value="TreeGrafter"/>
</dbReference>
<feature type="domain" description="Penicillin-binding protein transpeptidase" evidence="3">
    <location>
        <begin position="321"/>
        <end position="576"/>
    </location>
</feature>
<dbReference type="GO" id="GO:0071555">
    <property type="term" value="P:cell wall organization"/>
    <property type="evidence" value="ECO:0007669"/>
    <property type="project" value="TreeGrafter"/>
</dbReference>
<protein>
    <submittedName>
        <fullName evidence="5">Cell division protein FtsI</fullName>
    </submittedName>
</protein>
<feature type="chain" id="PRO_5039485769" evidence="2">
    <location>
        <begin position="22"/>
        <end position="618"/>
    </location>
</feature>
<dbReference type="RefSeq" id="WP_108432551.1">
    <property type="nucleotide sequence ID" value="NZ_CP026947.1"/>
</dbReference>
<feature type="region of interest" description="Disordered" evidence="1">
    <location>
        <begin position="494"/>
        <end position="513"/>
    </location>
</feature>
<dbReference type="InterPro" id="IPR001460">
    <property type="entry name" value="PCN-bd_Tpept"/>
</dbReference>
<feature type="signal peptide" evidence="2">
    <location>
        <begin position="1"/>
        <end position="21"/>
    </location>
</feature>
<dbReference type="Pfam" id="PF05223">
    <property type="entry name" value="MecA_N"/>
    <property type="match status" value="1"/>
</dbReference>
<dbReference type="GO" id="GO:0051301">
    <property type="term" value="P:cell division"/>
    <property type="evidence" value="ECO:0007669"/>
    <property type="project" value="UniProtKB-KW"/>
</dbReference>
<dbReference type="PROSITE" id="PS51257">
    <property type="entry name" value="PROKAR_LIPOPROTEIN"/>
    <property type="match status" value="1"/>
</dbReference>
<dbReference type="Proteomes" id="UP000244989">
    <property type="component" value="Unassembled WGS sequence"/>
</dbReference>
<evidence type="ECO:0000313" key="5">
    <source>
        <dbReference type="EMBL" id="PWC01555.1"/>
    </source>
</evidence>
<name>A0A2U1T6G0_9CORY</name>
<accession>A0A2U1T6G0</accession>
<dbReference type="GO" id="GO:0008658">
    <property type="term" value="F:penicillin binding"/>
    <property type="evidence" value="ECO:0007669"/>
    <property type="project" value="InterPro"/>
</dbReference>
<organism evidence="5 6">
    <name type="scientific">Corynebacterium yudongzhengii</name>
    <dbReference type="NCBI Taxonomy" id="2080740"/>
    <lineage>
        <taxon>Bacteria</taxon>
        <taxon>Bacillati</taxon>
        <taxon>Actinomycetota</taxon>
        <taxon>Actinomycetes</taxon>
        <taxon>Mycobacteriales</taxon>
        <taxon>Corynebacteriaceae</taxon>
        <taxon>Corynebacterium</taxon>
    </lineage>
</organism>
<evidence type="ECO:0000259" key="3">
    <source>
        <dbReference type="Pfam" id="PF00905"/>
    </source>
</evidence>
<evidence type="ECO:0000313" key="6">
    <source>
        <dbReference type="Proteomes" id="UP000244989"/>
    </source>
</evidence>
<dbReference type="SUPFAM" id="SSF56601">
    <property type="entry name" value="beta-lactamase/transpeptidase-like"/>
    <property type="match status" value="1"/>
</dbReference>
<dbReference type="Pfam" id="PF00905">
    <property type="entry name" value="Transpeptidase"/>
    <property type="match status" value="1"/>
</dbReference>
<dbReference type="Gene3D" id="3.40.710.10">
    <property type="entry name" value="DD-peptidase/beta-lactamase superfamily"/>
    <property type="match status" value="1"/>
</dbReference>
<feature type="domain" description="NTF2-like N-terminal transpeptidase" evidence="4">
    <location>
        <begin position="28"/>
        <end position="136"/>
    </location>
</feature>
<dbReference type="PANTHER" id="PTHR30627:SF24">
    <property type="entry name" value="PENICILLIN-BINDING PROTEIN 4B"/>
    <property type="match status" value="1"/>
</dbReference>
<dbReference type="GO" id="GO:0046677">
    <property type="term" value="P:response to antibiotic"/>
    <property type="evidence" value="ECO:0007669"/>
    <property type="project" value="InterPro"/>
</dbReference>
<sequence length="618" mass="64363">MKRLMALAMLLAVVCAGTLVACTPRPASAEPVAESFLEALTTGAIGELLEIVDRPDEAEEAIVRTREGLQVEQASFRDLTITHNGDQASANYTLSWQLPRERVLEYPASLLLTKTQDEWTVRWQPSLLHPELGTGQHLELRTTEPEPASIVSSDGVALMSPGTVGRVLVDTNDADDPRATAATITSALNAVDIDTPDNLARDLAEASGTYSVTTVPDGAIEPLERALADTPGVRINEEAAMVADDPGFAPDTLARVGEIVGKRLIGEPGWSVDIVNEHGASYESVQDEPPAPAPAVEISLDYDVQRAAERSLGNLAGRQAVIVAMKPSTGQVLAVTQTEDADAQGNIGLTGQYPPGSTFKILTAAAAVDRLGLAPGSIVGCPGSQDIYGRIVVNYNQFSLGSVPLERAFAQSCNTTFADLSTQLAPGELEETSLEFGLGIDYDIPGLTTATGSVPHGDEPLERTEAGYGQGHTLASPLGMALVSATAAAGTRPTPTLIDGEPTTSDHHPPNPNPEVIAAVQQMMRSVVTSGTAAGMSAQGEIHGKTGEAEYDGGSHSWFTGYRDDLAFATLVVGGAGSELAVQATDQFLRTLDELRSGGDVEADAAGAADAAVAAAGE</sequence>
<keyword evidence="5" id="KW-0131">Cell cycle</keyword>